<dbReference type="EMBL" id="SZZP01000027">
    <property type="protein sequence ID" value="TKV74164.1"/>
    <property type="molecule type" value="Genomic_DNA"/>
</dbReference>
<feature type="region of interest" description="Disordered" evidence="1">
    <location>
        <begin position="45"/>
        <end position="66"/>
    </location>
</feature>
<protein>
    <submittedName>
        <fullName evidence="2">Uncharacterized protein</fullName>
    </submittedName>
</protein>
<feature type="compositionally biased region" description="Basic and acidic residues" evidence="1">
    <location>
        <begin position="54"/>
        <end position="66"/>
    </location>
</feature>
<gene>
    <name evidence="2" type="ORF">FDV58_33770</name>
</gene>
<comment type="caution">
    <text evidence="2">The sequence shown here is derived from an EMBL/GenBank/DDBJ whole genome shotgun (WGS) entry which is preliminary data.</text>
</comment>
<evidence type="ECO:0000313" key="2">
    <source>
        <dbReference type="EMBL" id="TKV74164.1"/>
    </source>
</evidence>
<sequence>MPVQPIYRVYDEAVQITRQTALVRQIVARSVVLLNLSVPDTFLGRRTQESFPQEESRYGEDRGLAT</sequence>
<evidence type="ECO:0000313" key="3">
    <source>
        <dbReference type="Proteomes" id="UP000305095"/>
    </source>
</evidence>
<dbReference type="Proteomes" id="UP000305095">
    <property type="component" value="Unassembled WGS sequence"/>
</dbReference>
<proteinExistence type="predicted"/>
<organism evidence="2 3">
    <name type="scientific">Bradyrhizobium elkanii</name>
    <dbReference type="NCBI Taxonomy" id="29448"/>
    <lineage>
        <taxon>Bacteria</taxon>
        <taxon>Pseudomonadati</taxon>
        <taxon>Pseudomonadota</taxon>
        <taxon>Alphaproteobacteria</taxon>
        <taxon>Hyphomicrobiales</taxon>
        <taxon>Nitrobacteraceae</taxon>
        <taxon>Bradyrhizobium</taxon>
    </lineage>
</organism>
<evidence type="ECO:0000256" key="1">
    <source>
        <dbReference type="SAM" id="MobiDB-lite"/>
    </source>
</evidence>
<dbReference type="AlphaFoldDB" id="A0A4U6RI84"/>
<name>A0A4U6RI84_BRAEL</name>
<accession>A0A4U6RI84</accession>
<reference evidence="2 3" key="1">
    <citation type="submission" date="2019-05" db="EMBL/GenBank/DDBJ databases">
        <title>Draft Genome of Bradyrhizobium elkanii strain SEMIA 938, Used in Commercial Inoculants for Lupinus spp. in Brazil.</title>
        <authorList>
            <person name="Hungria M."/>
            <person name="Delamuta J.R.M."/>
            <person name="Ribeiro R.A."/>
            <person name="Nogueira M.A."/>
        </authorList>
    </citation>
    <scope>NUCLEOTIDE SEQUENCE [LARGE SCALE GENOMIC DNA]</scope>
    <source>
        <strain evidence="2 3">Semia 938</strain>
    </source>
</reference>